<evidence type="ECO:0000313" key="2">
    <source>
        <dbReference type="Proteomes" id="UP000299102"/>
    </source>
</evidence>
<protein>
    <submittedName>
        <fullName evidence="1">Uncharacterized protein</fullName>
    </submittedName>
</protein>
<accession>A0A4C1V8Z2</accession>
<keyword evidence="2" id="KW-1185">Reference proteome</keyword>
<evidence type="ECO:0000313" key="1">
    <source>
        <dbReference type="EMBL" id="GBP34852.1"/>
    </source>
</evidence>
<sequence>MVYKIKVAIGLKLKWRAGLTTTTGMKLQTRVVTGSGCGLVGIRIDIGITSGIGRWPGRKRNCDWKYKRDQDVAWLESELILESQAGSGDGLVRIRTEIRTYMKPDWNRSLSQDQDQD</sequence>
<proteinExistence type="predicted"/>
<reference evidence="1 2" key="1">
    <citation type="journal article" date="2019" name="Commun. Biol.">
        <title>The bagworm genome reveals a unique fibroin gene that provides high tensile strength.</title>
        <authorList>
            <person name="Kono N."/>
            <person name="Nakamura H."/>
            <person name="Ohtoshi R."/>
            <person name="Tomita M."/>
            <person name="Numata K."/>
            <person name="Arakawa K."/>
        </authorList>
    </citation>
    <scope>NUCLEOTIDE SEQUENCE [LARGE SCALE GENOMIC DNA]</scope>
</reference>
<dbReference type="AlphaFoldDB" id="A0A4C1V8Z2"/>
<organism evidence="1 2">
    <name type="scientific">Eumeta variegata</name>
    <name type="common">Bagworm moth</name>
    <name type="synonym">Eumeta japonica</name>
    <dbReference type="NCBI Taxonomy" id="151549"/>
    <lineage>
        <taxon>Eukaryota</taxon>
        <taxon>Metazoa</taxon>
        <taxon>Ecdysozoa</taxon>
        <taxon>Arthropoda</taxon>
        <taxon>Hexapoda</taxon>
        <taxon>Insecta</taxon>
        <taxon>Pterygota</taxon>
        <taxon>Neoptera</taxon>
        <taxon>Endopterygota</taxon>
        <taxon>Lepidoptera</taxon>
        <taxon>Glossata</taxon>
        <taxon>Ditrysia</taxon>
        <taxon>Tineoidea</taxon>
        <taxon>Psychidae</taxon>
        <taxon>Oiketicinae</taxon>
        <taxon>Eumeta</taxon>
    </lineage>
</organism>
<comment type="caution">
    <text evidence="1">The sequence shown here is derived from an EMBL/GenBank/DDBJ whole genome shotgun (WGS) entry which is preliminary data.</text>
</comment>
<dbReference type="EMBL" id="BGZK01000295">
    <property type="protein sequence ID" value="GBP34852.1"/>
    <property type="molecule type" value="Genomic_DNA"/>
</dbReference>
<gene>
    <name evidence="1" type="ORF">EVAR_95956_1</name>
</gene>
<name>A0A4C1V8Z2_EUMVA</name>
<dbReference type="Proteomes" id="UP000299102">
    <property type="component" value="Unassembled WGS sequence"/>
</dbReference>